<keyword evidence="2" id="KW-1185">Reference proteome</keyword>
<dbReference type="Proteomes" id="UP001176961">
    <property type="component" value="Unassembled WGS sequence"/>
</dbReference>
<comment type="caution">
    <text evidence="1">The sequence shown here is derived from an EMBL/GenBank/DDBJ whole genome shotgun (WGS) entry which is preliminary data.</text>
</comment>
<reference evidence="1" key="1">
    <citation type="submission" date="2023-07" db="EMBL/GenBank/DDBJ databases">
        <authorList>
            <consortium name="CYATHOMIX"/>
        </authorList>
    </citation>
    <scope>NUCLEOTIDE SEQUENCE</scope>
    <source>
        <strain evidence="1">N/A</strain>
    </source>
</reference>
<evidence type="ECO:0000313" key="2">
    <source>
        <dbReference type="Proteomes" id="UP001176961"/>
    </source>
</evidence>
<name>A0AA36GJX5_CYLNA</name>
<sequence>MPENCKFWYAYSPSGGSMSSAILLRSDLEHLEDVEQNLLKRLSEIGARDISEIAFAVGRSSEGLYLRIDFMPYVDKISEQVSKKSSEDKAVAATNVAAKHAPMAPTEKTLSNDVGVSCCGDFAGVDDVPITLEIHFKTYGSKGDVCIQTGTPTQS</sequence>
<organism evidence="1 2">
    <name type="scientific">Cylicocyclus nassatus</name>
    <name type="common">Nematode worm</name>
    <dbReference type="NCBI Taxonomy" id="53992"/>
    <lineage>
        <taxon>Eukaryota</taxon>
        <taxon>Metazoa</taxon>
        <taxon>Ecdysozoa</taxon>
        <taxon>Nematoda</taxon>
        <taxon>Chromadorea</taxon>
        <taxon>Rhabditida</taxon>
        <taxon>Rhabditina</taxon>
        <taxon>Rhabditomorpha</taxon>
        <taxon>Strongyloidea</taxon>
        <taxon>Strongylidae</taxon>
        <taxon>Cylicocyclus</taxon>
    </lineage>
</organism>
<protein>
    <submittedName>
        <fullName evidence="1">Uncharacterized protein</fullName>
    </submittedName>
</protein>
<evidence type="ECO:0000313" key="1">
    <source>
        <dbReference type="EMBL" id="CAJ0589900.1"/>
    </source>
</evidence>
<dbReference type="EMBL" id="CATQJL010000001">
    <property type="protein sequence ID" value="CAJ0589900.1"/>
    <property type="molecule type" value="Genomic_DNA"/>
</dbReference>
<proteinExistence type="predicted"/>
<gene>
    <name evidence="1" type="ORF">CYNAS_LOCUS1883</name>
</gene>
<dbReference type="AlphaFoldDB" id="A0AA36GJX5"/>
<accession>A0AA36GJX5</accession>